<dbReference type="EMBL" id="REGN01007627">
    <property type="protein sequence ID" value="RNA05699.1"/>
    <property type="molecule type" value="Genomic_DNA"/>
</dbReference>
<comment type="caution">
    <text evidence="1">The sequence shown here is derived from an EMBL/GenBank/DDBJ whole genome shotgun (WGS) entry which is preliminary data.</text>
</comment>
<evidence type="ECO:0000313" key="1">
    <source>
        <dbReference type="EMBL" id="RNA05699.1"/>
    </source>
</evidence>
<name>A0A3M7Q3B7_BRAPC</name>
<accession>A0A3M7Q3B7</accession>
<dbReference type="AlphaFoldDB" id="A0A3M7Q3B7"/>
<dbReference type="Proteomes" id="UP000276133">
    <property type="component" value="Unassembled WGS sequence"/>
</dbReference>
<sequence length="176" mass="21026">MLPQFFSELEKLEQKSFFILSILIAKIRTKNFIYTSRFNINKSIYSLRTKKQEKMLYAPNIDHGPWNLINVLLILLKFKRIQAIPNILYMETNLLIITKNFIYTSRFNINKINLMEINRTLLVTNNLKGSLRYQEKRKNINFFCSWGFKQLIKGIYSLRTKKQEKMLYASNVKISL</sequence>
<gene>
    <name evidence="1" type="ORF">BpHYR1_007276</name>
</gene>
<keyword evidence="2" id="KW-1185">Reference proteome</keyword>
<evidence type="ECO:0000313" key="2">
    <source>
        <dbReference type="Proteomes" id="UP000276133"/>
    </source>
</evidence>
<reference evidence="1 2" key="1">
    <citation type="journal article" date="2018" name="Sci. Rep.">
        <title>Genomic signatures of local adaptation to the degree of environmental predictability in rotifers.</title>
        <authorList>
            <person name="Franch-Gras L."/>
            <person name="Hahn C."/>
            <person name="Garcia-Roger E.M."/>
            <person name="Carmona M.J."/>
            <person name="Serra M."/>
            <person name="Gomez A."/>
        </authorList>
    </citation>
    <scope>NUCLEOTIDE SEQUENCE [LARGE SCALE GENOMIC DNA]</scope>
    <source>
        <strain evidence="1">HYR1</strain>
    </source>
</reference>
<proteinExistence type="predicted"/>
<organism evidence="1 2">
    <name type="scientific">Brachionus plicatilis</name>
    <name type="common">Marine rotifer</name>
    <name type="synonym">Brachionus muelleri</name>
    <dbReference type="NCBI Taxonomy" id="10195"/>
    <lineage>
        <taxon>Eukaryota</taxon>
        <taxon>Metazoa</taxon>
        <taxon>Spiralia</taxon>
        <taxon>Gnathifera</taxon>
        <taxon>Rotifera</taxon>
        <taxon>Eurotatoria</taxon>
        <taxon>Monogononta</taxon>
        <taxon>Pseudotrocha</taxon>
        <taxon>Ploima</taxon>
        <taxon>Brachionidae</taxon>
        <taxon>Brachionus</taxon>
    </lineage>
</organism>
<protein>
    <submittedName>
        <fullName evidence="1">Uncharacterized protein</fullName>
    </submittedName>
</protein>